<evidence type="ECO:0000256" key="3">
    <source>
        <dbReference type="ARBA" id="ARBA00022737"/>
    </source>
</evidence>
<feature type="disulfide bond" evidence="5">
    <location>
        <begin position="123"/>
        <end position="132"/>
    </location>
</feature>
<dbReference type="PROSITE" id="PS00010">
    <property type="entry name" value="ASX_HYDROXYL"/>
    <property type="match status" value="1"/>
</dbReference>
<keyword evidence="6" id="KW-0472">Membrane</keyword>
<evidence type="ECO:0000259" key="7">
    <source>
        <dbReference type="PROSITE" id="PS50026"/>
    </source>
</evidence>
<dbReference type="FunFam" id="2.10.25.10:FF:000066">
    <property type="entry name" value="FAT atypical cadherin 4"/>
    <property type="match status" value="1"/>
</dbReference>
<feature type="domain" description="EGF-like" evidence="7">
    <location>
        <begin position="135"/>
        <end position="171"/>
    </location>
</feature>
<comment type="caution">
    <text evidence="5">Lacks conserved residue(s) required for the propagation of feature annotation.</text>
</comment>
<dbReference type="CDD" id="cd00054">
    <property type="entry name" value="EGF_CA"/>
    <property type="match status" value="3"/>
</dbReference>
<keyword evidence="4 5" id="KW-1015">Disulfide bond</keyword>
<organism evidence="8 9">
    <name type="scientific">Ridgeia piscesae</name>
    <name type="common">Tubeworm</name>
    <dbReference type="NCBI Taxonomy" id="27915"/>
    <lineage>
        <taxon>Eukaryota</taxon>
        <taxon>Metazoa</taxon>
        <taxon>Spiralia</taxon>
        <taxon>Lophotrochozoa</taxon>
        <taxon>Annelida</taxon>
        <taxon>Polychaeta</taxon>
        <taxon>Sedentaria</taxon>
        <taxon>Canalipalpata</taxon>
        <taxon>Sabellida</taxon>
        <taxon>Siboglinidae</taxon>
        <taxon>Ridgeia</taxon>
    </lineage>
</organism>
<dbReference type="PANTHER" id="PTHR12916">
    <property type="entry name" value="CYTOCHROME C OXIDASE POLYPEPTIDE VIC-2"/>
    <property type="match status" value="1"/>
</dbReference>
<evidence type="ECO:0000313" key="9">
    <source>
        <dbReference type="Proteomes" id="UP001209878"/>
    </source>
</evidence>
<dbReference type="AlphaFoldDB" id="A0AAD9KPF6"/>
<keyword evidence="6" id="KW-0812">Transmembrane</keyword>
<dbReference type="Proteomes" id="UP001209878">
    <property type="component" value="Unassembled WGS sequence"/>
</dbReference>
<evidence type="ECO:0000256" key="6">
    <source>
        <dbReference type="SAM" id="Phobius"/>
    </source>
</evidence>
<sequence>MRTHLHELRRWIQLQLQRRLPTGERQDKLQIDTACNETTGCAECPDGFTGGDCREDIDECKVNDPCDGHSTCSNTIGTFKCVCHAGYTQYSATVCQDTDDCSKTACRNNGTCTYLFGTYRCACGRGFTGRLCETETHLCGSDPCEIGSNCSEARGTYGCECEPGYTGTNCRTGGVSLLLQEVSWLPMVLGAAIGFTALFLAAGLVIHTVTTCQRERDAESDVDDTIYGCGSTTLSKRRMIWQTRSLAVTADLNIAQRLDRQRMNMVSRAMKNVANVDWSVMRNFARRNVDQPEDMLHRRVTRDEWLSRSCSPAITGLFSSCHGPVLQLSRSCSPVVTVLFSSCHHGPFLQLSRSCSPVVTVLFSSYHGPVLQLSRSCSPVVTVLFSSCHGPVLQLSRSCSPVVTVLLSFIPVRRSPQHIPLIAFMYICLHVIHPTPSRSPPCTFSTLTLALHSSGRCRFTHGVWKRLEHQCRKTQLTVHRDMFTCQRNKVKTMCAEAKKTHYKEKLSDIRSHAQFYNIANKLLHRRKTITLPNYECAESLANKFADHFDEKIQPIRTTLQTPHSCAIDCTVCKSP</sequence>
<dbReference type="PROSITE" id="PS01186">
    <property type="entry name" value="EGF_2"/>
    <property type="match status" value="3"/>
</dbReference>
<dbReference type="InterPro" id="IPR000742">
    <property type="entry name" value="EGF"/>
</dbReference>
<dbReference type="PROSITE" id="PS00022">
    <property type="entry name" value="EGF_1"/>
    <property type="match status" value="2"/>
</dbReference>
<proteinExistence type="predicted"/>
<feature type="domain" description="EGF-like" evidence="7">
    <location>
        <begin position="56"/>
        <end position="96"/>
    </location>
</feature>
<evidence type="ECO:0000256" key="4">
    <source>
        <dbReference type="ARBA" id="ARBA00023157"/>
    </source>
</evidence>
<feature type="disulfide bond" evidence="5">
    <location>
        <begin position="161"/>
        <end position="170"/>
    </location>
</feature>
<dbReference type="Pfam" id="PF00008">
    <property type="entry name" value="EGF"/>
    <property type="match status" value="1"/>
</dbReference>
<dbReference type="FunFam" id="2.10.25.10:FF:000038">
    <property type="entry name" value="Fibrillin 2"/>
    <property type="match status" value="1"/>
</dbReference>
<keyword evidence="1 5" id="KW-0245">EGF-like domain</keyword>
<dbReference type="GO" id="GO:0005509">
    <property type="term" value="F:calcium ion binding"/>
    <property type="evidence" value="ECO:0007669"/>
    <property type="project" value="InterPro"/>
</dbReference>
<dbReference type="SUPFAM" id="SSF57196">
    <property type="entry name" value="EGF/Laminin"/>
    <property type="match status" value="3"/>
</dbReference>
<keyword evidence="3" id="KW-0677">Repeat</keyword>
<comment type="caution">
    <text evidence="8">The sequence shown here is derived from an EMBL/GenBank/DDBJ whole genome shotgun (WGS) entry which is preliminary data.</text>
</comment>
<dbReference type="SMART" id="SM00179">
    <property type="entry name" value="EGF_CA"/>
    <property type="match status" value="3"/>
</dbReference>
<feature type="transmembrane region" description="Helical" evidence="6">
    <location>
        <begin position="184"/>
        <end position="206"/>
    </location>
</feature>
<dbReference type="InterPro" id="IPR000152">
    <property type="entry name" value="EGF-type_Asp/Asn_hydroxyl_site"/>
</dbReference>
<dbReference type="PANTHER" id="PTHR12916:SF4">
    <property type="entry name" value="UNINFLATABLE, ISOFORM C"/>
    <property type="match status" value="1"/>
</dbReference>
<feature type="domain" description="EGF-like" evidence="7">
    <location>
        <begin position="97"/>
        <end position="133"/>
    </location>
</feature>
<protein>
    <recommendedName>
        <fullName evidence="7">EGF-like domain-containing protein</fullName>
    </recommendedName>
</protein>
<evidence type="ECO:0000256" key="2">
    <source>
        <dbReference type="ARBA" id="ARBA00022729"/>
    </source>
</evidence>
<dbReference type="SMART" id="SM00181">
    <property type="entry name" value="EGF"/>
    <property type="match status" value="3"/>
</dbReference>
<evidence type="ECO:0000313" key="8">
    <source>
        <dbReference type="EMBL" id="KAK2175056.1"/>
    </source>
</evidence>
<keyword evidence="6" id="KW-1133">Transmembrane helix</keyword>
<name>A0AAD9KPF6_RIDPI</name>
<dbReference type="InterPro" id="IPR049883">
    <property type="entry name" value="NOTCH1_EGF-like"/>
</dbReference>
<reference evidence="8" key="1">
    <citation type="journal article" date="2023" name="Mol. Biol. Evol.">
        <title>Third-Generation Sequencing Reveals the Adaptive Role of the Epigenome in Three Deep-Sea Polychaetes.</title>
        <authorList>
            <person name="Perez M."/>
            <person name="Aroh O."/>
            <person name="Sun Y."/>
            <person name="Lan Y."/>
            <person name="Juniper S.K."/>
            <person name="Young C.R."/>
            <person name="Angers B."/>
            <person name="Qian P.Y."/>
        </authorList>
    </citation>
    <scope>NUCLEOTIDE SEQUENCE</scope>
    <source>
        <strain evidence="8">R07B-5</strain>
    </source>
</reference>
<accession>A0AAD9KPF6</accession>
<keyword evidence="2" id="KW-0732">Signal</keyword>
<keyword evidence="9" id="KW-1185">Reference proteome</keyword>
<dbReference type="PROSITE" id="PS50026">
    <property type="entry name" value="EGF_3"/>
    <property type="match status" value="3"/>
</dbReference>
<dbReference type="Gene3D" id="2.10.25.10">
    <property type="entry name" value="Laminin"/>
    <property type="match status" value="3"/>
</dbReference>
<evidence type="ECO:0000256" key="1">
    <source>
        <dbReference type="ARBA" id="ARBA00022536"/>
    </source>
</evidence>
<dbReference type="EMBL" id="JAODUO010000754">
    <property type="protein sequence ID" value="KAK2175056.1"/>
    <property type="molecule type" value="Genomic_DNA"/>
</dbReference>
<evidence type="ECO:0000256" key="5">
    <source>
        <dbReference type="PROSITE-ProRule" id="PRU00076"/>
    </source>
</evidence>
<dbReference type="InterPro" id="IPR001881">
    <property type="entry name" value="EGF-like_Ca-bd_dom"/>
</dbReference>
<gene>
    <name evidence="8" type="ORF">NP493_751g01062</name>
</gene>
<dbReference type="Pfam" id="PF07645">
    <property type="entry name" value="EGF_CA"/>
    <property type="match status" value="1"/>
</dbReference>